<evidence type="ECO:0000313" key="2">
    <source>
        <dbReference type="EMBL" id="MFD1037193.1"/>
    </source>
</evidence>
<proteinExistence type="predicted"/>
<comment type="caution">
    <text evidence="2">The sequence shown here is derived from an EMBL/GenBank/DDBJ whole genome shotgun (WGS) entry which is preliminary data.</text>
</comment>
<dbReference type="RefSeq" id="WP_390359049.1">
    <property type="nucleotide sequence ID" value="NZ_JBHTKJ010000007.1"/>
</dbReference>
<keyword evidence="1" id="KW-0472">Membrane</keyword>
<evidence type="ECO:0000256" key="1">
    <source>
        <dbReference type="SAM" id="Phobius"/>
    </source>
</evidence>
<name>A0ABW3LFL7_9BACI</name>
<feature type="transmembrane region" description="Helical" evidence="1">
    <location>
        <begin position="44"/>
        <end position="64"/>
    </location>
</feature>
<keyword evidence="1" id="KW-1133">Transmembrane helix</keyword>
<accession>A0ABW3LFL7</accession>
<keyword evidence="3" id="KW-1185">Reference proteome</keyword>
<reference evidence="3" key="1">
    <citation type="journal article" date="2019" name="Int. J. Syst. Evol. Microbiol.">
        <title>The Global Catalogue of Microorganisms (GCM) 10K type strain sequencing project: providing services to taxonomists for standard genome sequencing and annotation.</title>
        <authorList>
            <consortium name="The Broad Institute Genomics Platform"/>
            <consortium name="The Broad Institute Genome Sequencing Center for Infectious Disease"/>
            <person name="Wu L."/>
            <person name="Ma J."/>
        </authorList>
    </citation>
    <scope>NUCLEOTIDE SEQUENCE [LARGE SCALE GENOMIC DNA]</scope>
    <source>
        <strain evidence="3">CCUG 56754</strain>
    </source>
</reference>
<protein>
    <submittedName>
        <fullName evidence="2">Uncharacterized protein</fullName>
    </submittedName>
</protein>
<gene>
    <name evidence="2" type="ORF">ACFQ3N_01960</name>
</gene>
<sequence>MLKKFRNNLFLKYSILYTVGGMMTPMIGLIMLPIYTGYLTPAEYGIMTVLTLVGMLQLFLLLSLHGAVTRFFYDFLDKP</sequence>
<evidence type="ECO:0000313" key="3">
    <source>
        <dbReference type="Proteomes" id="UP001597040"/>
    </source>
</evidence>
<keyword evidence="1" id="KW-0812">Transmembrane</keyword>
<feature type="transmembrane region" description="Helical" evidence="1">
    <location>
        <begin position="15"/>
        <end position="38"/>
    </location>
</feature>
<dbReference type="Proteomes" id="UP001597040">
    <property type="component" value="Unassembled WGS sequence"/>
</dbReference>
<organism evidence="2 3">
    <name type="scientific">Virgibacillus byunsanensis</name>
    <dbReference type="NCBI Taxonomy" id="570945"/>
    <lineage>
        <taxon>Bacteria</taxon>
        <taxon>Bacillati</taxon>
        <taxon>Bacillota</taxon>
        <taxon>Bacilli</taxon>
        <taxon>Bacillales</taxon>
        <taxon>Bacillaceae</taxon>
        <taxon>Virgibacillus</taxon>
    </lineage>
</organism>
<dbReference type="EMBL" id="JBHTKJ010000007">
    <property type="protein sequence ID" value="MFD1037193.1"/>
    <property type="molecule type" value="Genomic_DNA"/>
</dbReference>